<dbReference type="SUPFAM" id="SSF53335">
    <property type="entry name" value="S-adenosyl-L-methionine-dependent methyltransferases"/>
    <property type="match status" value="1"/>
</dbReference>
<dbReference type="PANTHER" id="PTHR43861">
    <property type="entry name" value="TRANS-ACONITATE 2-METHYLTRANSFERASE-RELATED"/>
    <property type="match status" value="1"/>
</dbReference>
<keyword evidence="1" id="KW-0808">Transferase</keyword>
<keyword evidence="2" id="KW-1185">Reference proteome</keyword>
<dbReference type="AlphaFoldDB" id="A0A061SV44"/>
<dbReference type="CDD" id="cd02440">
    <property type="entry name" value="AdoMet_MTases"/>
    <property type="match status" value="1"/>
</dbReference>
<reference evidence="1 2" key="1">
    <citation type="journal article" date="2014" name="Genome Announc.">
        <title>Draft Genome Sequences of Two Isolates of the Roseobacter Group, Sulfitobacter sp. Strains 3SOLIMAR09 and 1FIGIMAR09, from Harbors of Mallorca Island (Mediterranean Sea).</title>
        <authorList>
            <person name="Mas-Llado M."/>
            <person name="Pina-Villalonga J.M."/>
            <person name="Brunet-Galmes I."/>
            <person name="Nogales B."/>
            <person name="Bosch R."/>
        </authorList>
    </citation>
    <scope>NUCLEOTIDE SEQUENCE [LARGE SCALE GENOMIC DNA]</scope>
    <source>
        <strain evidence="1 2">1FIGIMAR09</strain>
    </source>
</reference>
<dbReference type="RefSeq" id="WP_235190187.1">
    <property type="nucleotide sequence ID" value="NZ_JEMU01000007.1"/>
</dbReference>
<gene>
    <name evidence="1" type="ORF">PM02_10020</name>
</gene>
<dbReference type="Proteomes" id="UP000027337">
    <property type="component" value="Unassembled WGS sequence"/>
</dbReference>
<protein>
    <submittedName>
        <fullName evidence="1">Methyltransferase type 11</fullName>
    </submittedName>
</protein>
<keyword evidence="1" id="KW-0489">Methyltransferase</keyword>
<name>A0A061SV44_9RHOB</name>
<organism evidence="1 2">
    <name type="scientific">Sulfitobacter mediterraneus</name>
    <dbReference type="NCBI Taxonomy" id="83219"/>
    <lineage>
        <taxon>Bacteria</taxon>
        <taxon>Pseudomonadati</taxon>
        <taxon>Pseudomonadota</taxon>
        <taxon>Alphaproteobacteria</taxon>
        <taxon>Rhodobacterales</taxon>
        <taxon>Roseobacteraceae</taxon>
        <taxon>Sulfitobacter</taxon>
    </lineage>
</organism>
<evidence type="ECO:0000313" key="2">
    <source>
        <dbReference type="Proteomes" id="UP000027337"/>
    </source>
</evidence>
<dbReference type="InterPro" id="IPR029063">
    <property type="entry name" value="SAM-dependent_MTases_sf"/>
</dbReference>
<dbReference type="PANTHER" id="PTHR43861:SF1">
    <property type="entry name" value="TRANS-ACONITATE 2-METHYLTRANSFERASE"/>
    <property type="match status" value="1"/>
</dbReference>
<dbReference type="GO" id="GO:0008168">
    <property type="term" value="F:methyltransferase activity"/>
    <property type="evidence" value="ECO:0007669"/>
    <property type="project" value="UniProtKB-KW"/>
</dbReference>
<evidence type="ECO:0000313" key="1">
    <source>
        <dbReference type="EMBL" id="KAJ03220.1"/>
    </source>
</evidence>
<sequence>MADTQISTTNRYDIAAPRWGDKMRTLGYYDGYLGFLSAPTRLEGRNQRVIDVGSGTGAFAEAWVAIHGPPRELTLLEPSAAMLERGKAALNRRGVEPRMVQALLGQTTDTDPCDVVLAAHVLEHCDDPLTALAQMRDMLVPGGQLRLVVSKPHWCNAIIWLQWRHRTFQRAEILALVQDAGFEVEQVYAFPSGPPSRTSQGIVARRSR</sequence>
<accession>A0A061SV44</accession>
<dbReference type="STRING" id="83219.PM02_10020"/>
<comment type="caution">
    <text evidence="1">The sequence shown here is derived from an EMBL/GenBank/DDBJ whole genome shotgun (WGS) entry which is preliminary data.</text>
</comment>
<dbReference type="Pfam" id="PF13489">
    <property type="entry name" value="Methyltransf_23"/>
    <property type="match status" value="1"/>
</dbReference>
<dbReference type="EMBL" id="JEMU01000007">
    <property type="protein sequence ID" value="KAJ03220.1"/>
    <property type="molecule type" value="Genomic_DNA"/>
</dbReference>
<proteinExistence type="predicted"/>
<dbReference type="eggNOG" id="COG2227">
    <property type="taxonomic scope" value="Bacteria"/>
</dbReference>
<dbReference type="Gene3D" id="3.40.50.150">
    <property type="entry name" value="Vaccinia Virus protein VP39"/>
    <property type="match status" value="1"/>
</dbReference>
<dbReference type="GO" id="GO:0032259">
    <property type="term" value="P:methylation"/>
    <property type="evidence" value="ECO:0007669"/>
    <property type="project" value="UniProtKB-KW"/>
</dbReference>